<reference evidence="19" key="1">
    <citation type="journal article" date="2019" name="PeerJ">
        <title>Genes of the pig, Sus scrofa, reconstructed with EvidentialGene.</title>
        <authorList>
            <person name="Gilbert D.G."/>
        </authorList>
    </citation>
    <scope>NUCLEOTIDE SEQUENCE</scope>
</reference>
<evidence type="ECO:0000256" key="10">
    <source>
        <dbReference type="ARBA" id="ARBA00039429"/>
    </source>
</evidence>
<dbReference type="Pfam" id="PF16208">
    <property type="entry name" value="Keratin_2_head"/>
    <property type="match status" value="1"/>
</dbReference>
<sequence length="524" mass="57908">MPLPTDSSLPTLPKEAALDSLNLCSGLLASSPASTMSIRVTQKSYKVSTSGPRSFSSRSYTSGPGTRISSSAFSRVGSSSSSFRGGLGSGMSLVGGYGGPSGLGGITAVTVNQSLLSPLKLEVDPNIQAVRTQEKEQIKTLNNKFASFIDKVRHLEQQNKVLETKWNLLQQQKTARSNIDNMFESYINNLRRQLETLAQEKLKLEVELGNMQGLVEDFKNKYEEEIQKRTDMENEFVIIKKDVDEAYMNKVELESRLEGLTDEINFYRQLYEEEIREMQSQISDTSVVLSMDNSRSLDLDGIIAEVKAQYEEIANRSRAEAETMYQIKYEELQSLAGKHGDDLRRTKTEISEMNRNISRLQAEIEGLKGQRASLEAAIADAEQRGELAVKDAQAKLAELEAALRTAKQDMARQLREYQELMNVKLALDVEIATYRKLLEGEESRLESGMQNMSIHTKTTSGYSGGVTYGTPGFNYSLSSYQSGGLGSVGGSGSFSRTSSKAVVVKKIETRDGKLVSESSDVLSK</sequence>
<dbReference type="SUPFAM" id="SSF64593">
    <property type="entry name" value="Intermediate filament protein, coiled coil region"/>
    <property type="match status" value="3"/>
</dbReference>
<evidence type="ECO:0000256" key="17">
    <source>
        <dbReference type="SAM" id="MobiDB-lite"/>
    </source>
</evidence>
<dbReference type="EMBL" id="DQIR01032734">
    <property type="protein sequence ID" value="HCZ88209.1"/>
    <property type="molecule type" value="Transcribed_RNA"/>
</dbReference>
<dbReference type="GO" id="GO:0005737">
    <property type="term" value="C:cytoplasm"/>
    <property type="evidence" value="ECO:0007669"/>
    <property type="project" value="UniProtKB-SubCell"/>
</dbReference>
<dbReference type="Gene3D" id="1.20.5.1160">
    <property type="entry name" value="Vasodilator-stimulated phosphoprotein"/>
    <property type="match status" value="1"/>
</dbReference>
<dbReference type="Pfam" id="PF00038">
    <property type="entry name" value="Filament"/>
    <property type="match status" value="1"/>
</dbReference>
<dbReference type="InterPro" id="IPR003054">
    <property type="entry name" value="Keratin_II"/>
</dbReference>
<dbReference type="AlphaFoldDB" id="A0A480KAI2"/>
<feature type="coiled-coil region" evidence="16">
    <location>
        <begin position="138"/>
        <end position="277"/>
    </location>
</feature>
<dbReference type="GO" id="GO:0016363">
    <property type="term" value="C:nuclear matrix"/>
    <property type="evidence" value="ECO:0007669"/>
    <property type="project" value="UniProtKB-SubCell"/>
</dbReference>
<dbReference type="GO" id="GO:0045095">
    <property type="term" value="C:keratin filament"/>
    <property type="evidence" value="ECO:0007669"/>
    <property type="project" value="InterPro"/>
</dbReference>
<evidence type="ECO:0000256" key="8">
    <source>
        <dbReference type="ARBA" id="ARBA00023242"/>
    </source>
</evidence>
<evidence type="ECO:0000313" key="19">
    <source>
        <dbReference type="EMBL" id="HDA58588.1"/>
    </source>
</evidence>
<evidence type="ECO:0000259" key="18">
    <source>
        <dbReference type="PROSITE" id="PS51842"/>
    </source>
</evidence>
<evidence type="ECO:0000256" key="3">
    <source>
        <dbReference type="ARBA" id="ARBA00004642"/>
    </source>
</evidence>
<keyword evidence="7 16" id="KW-0175">Coiled coil</keyword>
<dbReference type="EMBL" id="DQIR01103112">
    <property type="protein sequence ID" value="HDA58588.1"/>
    <property type="molecule type" value="Transcribed_RNA"/>
</dbReference>
<evidence type="ECO:0000256" key="9">
    <source>
        <dbReference type="ARBA" id="ARBA00037766"/>
    </source>
</evidence>
<dbReference type="FunFam" id="1.20.5.1160:FF:000001">
    <property type="entry name" value="Keratin type II"/>
    <property type="match status" value="1"/>
</dbReference>
<dbReference type="PANTHER" id="PTHR45616:SF26">
    <property type="entry name" value="KERATIN, TYPE II CYTOSKELETAL 8"/>
    <property type="match status" value="1"/>
</dbReference>
<dbReference type="PROSITE" id="PS00226">
    <property type="entry name" value="IF_ROD_1"/>
    <property type="match status" value="1"/>
</dbReference>
<dbReference type="InterPro" id="IPR018039">
    <property type="entry name" value="IF_conserved"/>
</dbReference>
<comment type="similarity">
    <text evidence="14 15">Belongs to the intermediate filament family.</text>
</comment>
<feature type="coiled-coil region" evidence="16">
    <location>
        <begin position="343"/>
        <end position="423"/>
    </location>
</feature>
<organism evidence="19">
    <name type="scientific">Sus scrofa</name>
    <name type="common">Pig</name>
    <dbReference type="NCBI Taxonomy" id="9823"/>
    <lineage>
        <taxon>Eukaryota</taxon>
        <taxon>Metazoa</taxon>
        <taxon>Chordata</taxon>
        <taxon>Craniata</taxon>
        <taxon>Vertebrata</taxon>
        <taxon>Euteleostomi</taxon>
        <taxon>Mammalia</taxon>
        <taxon>Eutheria</taxon>
        <taxon>Laurasiatheria</taxon>
        <taxon>Artiodactyla</taxon>
        <taxon>Suina</taxon>
        <taxon>Suidae</taxon>
        <taxon>Sus</taxon>
    </lineage>
</organism>
<dbReference type="Gene3D" id="1.20.5.170">
    <property type="match status" value="1"/>
</dbReference>
<comment type="subcellular location">
    <subcellularLocation>
        <location evidence="2">Cytoplasm</location>
    </subcellularLocation>
    <subcellularLocation>
        <location evidence="1">Nucleus matrix</location>
    </subcellularLocation>
    <subcellularLocation>
        <location evidence="3">Nucleus</location>
        <location evidence="3">Nucleoplasm</location>
    </subcellularLocation>
</comment>
<keyword evidence="5" id="KW-0416">Keratin</keyword>
<evidence type="ECO:0000256" key="1">
    <source>
        <dbReference type="ARBA" id="ARBA00004109"/>
    </source>
</evidence>
<dbReference type="FunFam" id="1.20.5.170:FF:000004">
    <property type="entry name" value="Keratin, type II cytoskeletal 5"/>
    <property type="match status" value="1"/>
</dbReference>
<evidence type="ECO:0000256" key="13">
    <source>
        <dbReference type="ARBA" id="ARBA00043133"/>
    </source>
</evidence>
<comment type="function">
    <text evidence="9">Together with KRT19, helps to link the contractile apparatus to dystrophin at the costameres of striated muscle.</text>
</comment>
<evidence type="ECO:0000256" key="2">
    <source>
        <dbReference type="ARBA" id="ARBA00004496"/>
    </source>
</evidence>
<dbReference type="InterPro" id="IPR032444">
    <property type="entry name" value="Keratin_2_head"/>
</dbReference>
<dbReference type="FunFam" id="1.20.5.500:FF:000001">
    <property type="entry name" value="Type II keratin 23"/>
    <property type="match status" value="1"/>
</dbReference>
<evidence type="ECO:0000256" key="11">
    <source>
        <dbReference type="ARBA" id="ARBA00042886"/>
    </source>
</evidence>
<dbReference type="PRINTS" id="PR01276">
    <property type="entry name" value="TYPE2KERATIN"/>
</dbReference>
<dbReference type="Gene3D" id="1.20.5.500">
    <property type="entry name" value="Single helix bin"/>
    <property type="match status" value="1"/>
</dbReference>
<evidence type="ECO:0000256" key="7">
    <source>
        <dbReference type="ARBA" id="ARBA00023054"/>
    </source>
</evidence>
<evidence type="ECO:0000256" key="16">
    <source>
        <dbReference type="SAM" id="Coils"/>
    </source>
</evidence>
<proteinExistence type="inferred from homology"/>
<dbReference type="PROSITE" id="PS51842">
    <property type="entry name" value="IF_ROD_2"/>
    <property type="match status" value="1"/>
</dbReference>
<evidence type="ECO:0000256" key="6">
    <source>
        <dbReference type="ARBA" id="ARBA00022754"/>
    </source>
</evidence>
<dbReference type="SMART" id="SM01391">
    <property type="entry name" value="Filament"/>
    <property type="match status" value="1"/>
</dbReference>
<evidence type="ECO:0000256" key="14">
    <source>
        <dbReference type="ARBA" id="ARBA00061646"/>
    </source>
</evidence>
<keyword evidence="4" id="KW-0963">Cytoplasm</keyword>
<protein>
    <recommendedName>
        <fullName evidence="10">Keratin, type II cytoskeletal 8</fullName>
    </recommendedName>
    <alternativeName>
        <fullName evidence="12">Cytokeratin-8</fullName>
    </alternativeName>
    <alternativeName>
        <fullName evidence="11">Keratin-8</fullName>
    </alternativeName>
    <alternativeName>
        <fullName evidence="13">Type-II keratin Kb8</fullName>
    </alternativeName>
</protein>
<dbReference type="PANTHER" id="PTHR45616">
    <property type="entry name" value="GATA-TYPE DOMAIN-CONTAINING PROTEIN"/>
    <property type="match status" value="1"/>
</dbReference>
<feature type="domain" description="IF rod" evidence="18">
    <location>
        <begin position="134"/>
        <end position="445"/>
    </location>
</feature>
<feature type="region of interest" description="Disordered" evidence="17">
    <location>
        <begin position="48"/>
        <end position="73"/>
    </location>
</feature>
<dbReference type="GO" id="GO:0005654">
    <property type="term" value="C:nucleoplasm"/>
    <property type="evidence" value="ECO:0007669"/>
    <property type="project" value="UniProtKB-SubCell"/>
</dbReference>
<keyword evidence="8" id="KW-0539">Nucleus</keyword>
<accession>A0A480KAI2</accession>
<keyword evidence="6 15" id="KW-0403">Intermediate filament</keyword>
<evidence type="ECO:0000256" key="4">
    <source>
        <dbReference type="ARBA" id="ARBA00022490"/>
    </source>
</evidence>
<evidence type="ECO:0000256" key="5">
    <source>
        <dbReference type="ARBA" id="ARBA00022744"/>
    </source>
</evidence>
<dbReference type="InterPro" id="IPR039008">
    <property type="entry name" value="IF_rod_dom"/>
</dbReference>
<name>A0A480KAI2_PIG</name>
<evidence type="ECO:0000256" key="12">
    <source>
        <dbReference type="ARBA" id="ARBA00042964"/>
    </source>
</evidence>
<evidence type="ECO:0000256" key="15">
    <source>
        <dbReference type="RuleBase" id="RU000685"/>
    </source>
</evidence>